<dbReference type="PROSITE" id="PS50949">
    <property type="entry name" value="HTH_GNTR"/>
    <property type="match status" value="1"/>
</dbReference>
<dbReference type="InterPro" id="IPR000524">
    <property type="entry name" value="Tscrpt_reg_HTH_GntR"/>
</dbReference>
<dbReference type="PRINTS" id="PR00035">
    <property type="entry name" value="HTHGNTR"/>
</dbReference>
<dbReference type="Pfam" id="PF07729">
    <property type="entry name" value="FCD"/>
    <property type="match status" value="1"/>
</dbReference>
<dbReference type="GO" id="GO:0043565">
    <property type="term" value="F:sequence-specific DNA binding"/>
    <property type="evidence" value="ECO:0007669"/>
    <property type="project" value="InterPro"/>
</dbReference>
<dbReference type="Gene3D" id="1.10.10.10">
    <property type="entry name" value="Winged helix-like DNA-binding domain superfamily/Winged helix DNA-binding domain"/>
    <property type="match status" value="1"/>
</dbReference>
<feature type="domain" description="HTH gntR-type" evidence="4">
    <location>
        <begin position="11"/>
        <end position="78"/>
    </location>
</feature>
<gene>
    <name evidence="5" type="ORF">SAMN02982996_02866</name>
</gene>
<dbReference type="SMART" id="SM00345">
    <property type="entry name" value="HTH_GNTR"/>
    <property type="match status" value="1"/>
</dbReference>
<organism evidence="5 6">
    <name type="scientific">Lonsdalea quercina</name>
    <dbReference type="NCBI Taxonomy" id="71657"/>
    <lineage>
        <taxon>Bacteria</taxon>
        <taxon>Pseudomonadati</taxon>
        <taxon>Pseudomonadota</taxon>
        <taxon>Gammaproteobacteria</taxon>
        <taxon>Enterobacterales</taxon>
        <taxon>Pectobacteriaceae</taxon>
        <taxon>Lonsdalea</taxon>
    </lineage>
</organism>
<sequence length="238" mass="27228">MPVSSKTVRSADSVEKVYEAVKALAIDYHFKPGERINEVELAARLGVSRTPVREALNRLAQDGFMSFVPNRGFYSRDITPEGVHDLYEMRAIVEQAAFRLACQRASDEEIEQTAAIWEESCRALPDPETISDWTKVAEDDEAFHLAIARITRNSRLYETLESLNSLIRFFRRIDLETPSRRNNAYDEHIDIIDAMRQRDIERGAALMEKHVSLSADHAIAVTKEGLARIYFGKRDRLK</sequence>
<dbReference type="CDD" id="cd07377">
    <property type="entry name" value="WHTH_GntR"/>
    <property type="match status" value="1"/>
</dbReference>
<dbReference type="InterPro" id="IPR036388">
    <property type="entry name" value="WH-like_DNA-bd_sf"/>
</dbReference>
<evidence type="ECO:0000256" key="3">
    <source>
        <dbReference type="ARBA" id="ARBA00023163"/>
    </source>
</evidence>
<dbReference type="AlphaFoldDB" id="A0A1H4F1D4"/>
<keyword evidence="3" id="KW-0804">Transcription</keyword>
<proteinExistence type="predicted"/>
<evidence type="ECO:0000313" key="5">
    <source>
        <dbReference type="EMBL" id="SEA90797.1"/>
    </source>
</evidence>
<evidence type="ECO:0000256" key="2">
    <source>
        <dbReference type="ARBA" id="ARBA00023125"/>
    </source>
</evidence>
<evidence type="ECO:0000259" key="4">
    <source>
        <dbReference type="PROSITE" id="PS50949"/>
    </source>
</evidence>
<evidence type="ECO:0000256" key="1">
    <source>
        <dbReference type="ARBA" id="ARBA00023015"/>
    </source>
</evidence>
<dbReference type="Pfam" id="PF00392">
    <property type="entry name" value="GntR"/>
    <property type="match status" value="1"/>
</dbReference>
<keyword evidence="2 5" id="KW-0238">DNA-binding</keyword>
<dbReference type="EMBL" id="FNQS01000011">
    <property type="protein sequence ID" value="SEA90797.1"/>
    <property type="molecule type" value="Genomic_DNA"/>
</dbReference>
<dbReference type="Proteomes" id="UP000187280">
    <property type="component" value="Unassembled WGS sequence"/>
</dbReference>
<dbReference type="InterPro" id="IPR036390">
    <property type="entry name" value="WH_DNA-bd_sf"/>
</dbReference>
<dbReference type="SUPFAM" id="SSF48008">
    <property type="entry name" value="GntR ligand-binding domain-like"/>
    <property type="match status" value="1"/>
</dbReference>
<reference evidence="5 6" key="1">
    <citation type="submission" date="2016-10" db="EMBL/GenBank/DDBJ databases">
        <authorList>
            <person name="de Groot N.N."/>
        </authorList>
    </citation>
    <scope>NUCLEOTIDE SEQUENCE [LARGE SCALE GENOMIC DNA]</scope>
    <source>
        <strain evidence="5 6">ATCC 29281</strain>
    </source>
</reference>
<accession>A0A1H4F1D4</accession>
<dbReference type="InterPro" id="IPR000485">
    <property type="entry name" value="AsnC-type_HTH_dom"/>
</dbReference>
<evidence type="ECO:0000313" key="6">
    <source>
        <dbReference type="Proteomes" id="UP000187280"/>
    </source>
</evidence>
<dbReference type="PRINTS" id="PR00033">
    <property type="entry name" value="HTHASNC"/>
</dbReference>
<dbReference type="GO" id="GO:0003700">
    <property type="term" value="F:DNA-binding transcription factor activity"/>
    <property type="evidence" value="ECO:0007669"/>
    <property type="project" value="InterPro"/>
</dbReference>
<dbReference type="Gene3D" id="1.20.120.530">
    <property type="entry name" value="GntR ligand-binding domain-like"/>
    <property type="match status" value="1"/>
</dbReference>
<dbReference type="SMART" id="SM00895">
    <property type="entry name" value="FCD"/>
    <property type="match status" value="1"/>
</dbReference>
<dbReference type="SUPFAM" id="SSF46785">
    <property type="entry name" value="Winged helix' DNA-binding domain"/>
    <property type="match status" value="1"/>
</dbReference>
<dbReference type="InterPro" id="IPR011711">
    <property type="entry name" value="GntR_C"/>
</dbReference>
<dbReference type="InterPro" id="IPR008920">
    <property type="entry name" value="TF_FadR/GntR_C"/>
</dbReference>
<dbReference type="STRING" id="71657.SAMN02982996_02866"/>
<name>A0A1H4F1D4_9GAMM</name>
<dbReference type="PANTHER" id="PTHR43537:SF45">
    <property type="entry name" value="GNTR FAMILY REGULATORY PROTEIN"/>
    <property type="match status" value="1"/>
</dbReference>
<keyword evidence="6" id="KW-1185">Reference proteome</keyword>
<protein>
    <submittedName>
        <fullName evidence="5">DNA-binding transcriptional regulator, GntR family</fullName>
    </submittedName>
</protein>
<keyword evidence="1" id="KW-0805">Transcription regulation</keyword>
<dbReference type="eggNOG" id="COG1802">
    <property type="taxonomic scope" value="Bacteria"/>
</dbReference>
<dbReference type="PANTHER" id="PTHR43537">
    <property type="entry name" value="TRANSCRIPTIONAL REGULATOR, GNTR FAMILY"/>
    <property type="match status" value="1"/>
</dbReference>